<dbReference type="EMBL" id="JH993001">
    <property type="protein sequence ID" value="EKX45041.1"/>
    <property type="molecule type" value="Genomic_DNA"/>
</dbReference>
<reference evidence="3" key="2">
    <citation type="submission" date="2012-11" db="EMBL/GenBank/DDBJ databases">
        <authorList>
            <person name="Kuo A."/>
            <person name="Curtis B.A."/>
            <person name="Tanifuji G."/>
            <person name="Burki F."/>
            <person name="Gruber A."/>
            <person name="Irimia M."/>
            <person name="Maruyama S."/>
            <person name="Arias M.C."/>
            <person name="Ball S.G."/>
            <person name="Gile G.H."/>
            <person name="Hirakawa Y."/>
            <person name="Hopkins J.F."/>
            <person name="Rensing S.A."/>
            <person name="Schmutz J."/>
            <person name="Symeonidi A."/>
            <person name="Elias M."/>
            <person name="Eveleigh R.J."/>
            <person name="Herman E.K."/>
            <person name="Klute M.J."/>
            <person name="Nakayama T."/>
            <person name="Obornik M."/>
            <person name="Reyes-Prieto A."/>
            <person name="Armbrust E.V."/>
            <person name="Aves S.J."/>
            <person name="Beiko R.G."/>
            <person name="Coutinho P."/>
            <person name="Dacks J.B."/>
            <person name="Durnford D.G."/>
            <person name="Fast N.M."/>
            <person name="Green B.R."/>
            <person name="Grisdale C."/>
            <person name="Hempe F."/>
            <person name="Henrissat B."/>
            <person name="Hoppner M.P."/>
            <person name="Ishida K.-I."/>
            <person name="Kim E."/>
            <person name="Koreny L."/>
            <person name="Kroth P.G."/>
            <person name="Liu Y."/>
            <person name="Malik S.-B."/>
            <person name="Maier U.G."/>
            <person name="McRose D."/>
            <person name="Mock T."/>
            <person name="Neilson J.A."/>
            <person name="Onodera N.T."/>
            <person name="Poole A.M."/>
            <person name="Pritham E.J."/>
            <person name="Richards T.A."/>
            <person name="Rocap G."/>
            <person name="Roy S.W."/>
            <person name="Sarai C."/>
            <person name="Schaack S."/>
            <person name="Shirato S."/>
            <person name="Slamovits C.H."/>
            <person name="Spencer D.F."/>
            <person name="Suzuki S."/>
            <person name="Worden A.Z."/>
            <person name="Zauner S."/>
            <person name="Barry K."/>
            <person name="Bell C."/>
            <person name="Bharti A.K."/>
            <person name="Crow J.A."/>
            <person name="Grimwood J."/>
            <person name="Kramer R."/>
            <person name="Lindquist E."/>
            <person name="Lucas S."/>
            <person name="Salamov A."/>
            <person name="McFadden G.I."/>
            <person name="Lane C.E."/>
            <person name="Keeling P.J."/>
            <person name="Gray M.W."/>
            <person name="Grigoriev I.V."/>
            <person name="Archibald J.M."/>
        </authorList>
    </citation>
    <scope>NUCLEOTIDE SEQUENCE</scope>
    <source>
        <strain evidence="3">CCMP2712</strain>
    </source>
</reference>
<dbReference type="EnsemblProtists" id="EKX45041">
    <property type="protein sequence ID" value="EKX45041"/>
    <property type="gene ID" value="GUITHDRAFT_109084"/>
</dbReference>
<dbReference type="Proteomes" id="UP000011087">
    <property type="component" value="Unassembled WGS sequence"/>
</dbReference>
<name>L1J936_GUITC</name>
<evidence type="ECO:0000313" key="1">
    <source>
        <dbReference type="EMBL" id="EKX45041.1"/>
    </source>
</evidence>
<evidence type="ECO:0000313" key="3">
    <source>
        <dbReference type="Proteomes" id="UP000011087"/>
    </source>
</evidence>
<keyword evidence="3" id="KW-1185">Reference proteome</keyword>
<protein>
    <submittedName>
        <fullName evidence="1 2">Uncharacterized protein</fullName>
    </submittedName>
</protein>
<gene>
    <name evidence="1" type="ORF">GUITHDRAFT_109084</name>
</gene>
<organism evidence="1">
    <name type="scientific">Guillardia theta (strain CCMP2712)</name>
    <name type="common">Cryptophyte</name>
    <dbReference type="NCBI Taxonomy" id="905079"/>
    <lineage>
        <taxon>Eukaryota</taxon>
        <taxon>Cryptophyceae</taxon>
        <taxon>Pyrenomonadales</taxon>
        <taxon>Geminigeraceae</taxon>
        <taxon>Guillardia</taxon>
    </lineage>
</organism>
<dbReference type="AlphaFoldDB" id="L1J936"/>
<dbReference type="GeneID" id="17301615"/>
<evidence type="ECO:0000313" key="2">
    <source>
        <dbReference type="EnsemblProtists" id="EKX45041"/>
    </source>
</evidence>
<dbReference type="HOGENOM" id="CLU_1268998_0_0_1"/>
<dbReference type="KEGG" id="gtt:GUITHDRAFT_109084"/>
<reference evidence="2" key="3">
    <citation type="submission" date="2015-06" db="UniProtKB">
        <authorList>
            <consortium name="EnsemblProtists"/>
        </authorList>
    </citation>
    <scope>IDENTIFICATION</scope>
</reference>
<reference evidence="1 3" key="1">
    <citation type="journal article" date="2012" name="Nature">
        <title>Algal genomes reveal evolutionary mosaicism and the fate of nucleomorphs.</title>
        <authorList>
            <consortium name="DOE Joint Genome Institute"/>
            <person name="Curtis B.A."/>
            <person name="Tanifuji G."/>
            <person name="Burki F."/>
            <person name="Gruber A."/>
            <person name="Irimia M."/>
            <person name="Maruyama S."/>
            <person name="Arias M.C."/>
            <person name="Ball S.G."/>
            <person name="Gile G.H."/>
            <person name="Hirakawa Y."/>
            <person name="Hopkins J.F."/>
            <person name="Kuo A."/>
            <person name="Rensing S.A."/>
            <person name="Schmutz J."/>
            <person name="Symeonidi A."/>
            <person name="Elias M."/>
            <person name="Eveleigh R.J."/>
            <person name="Herman E.K."/>
            <person name="Klute M.J."/>
            <person name="Nakayama T."/>
            <person name="Obornik M."/>
            <person name="Reyes-Prieto A."/>
            <person name="Armbrust E.V."/>
            <person name="Aves S.J."/>
            <person name="Beiko R.G."/>
            <person name="Coutinho P."/>
            <person name="Dacks J.B."/>
            <person name="Durnford D.G."/>
            <person name="Fast N.M."/>
            <person name="Green B.R."/>
            <person name="Grisdale C.J."/>
            <person name="Hempel F."/>
            <person name="Henrissat B."/>
            <person name="Hoppner M.P."/>
            <person name="Ishida K."/>
            <person name="Kim E."/>
            <person name="Koreny L."/>
            <person name="Kroth P.G."/>
            <person name="Liu Y."/>
            <person name="Malik S.B."/>
            <person name="Maier U.G."/>
            <person name="McRose D."/>
            <person name="Mock T."/>
            <person name="Neilson J.A."/>
            <person name="Onodera N.T."/>
            <person name="Poole A.M."/>
            <person name="Pritham E.J."/>
            <person name="Richards T.A."/>
            <person name="Rocap G."/>
            <person name="Roy S.W."/>
            <person name="Sarai C."/>
            <person name="Schaack S."/>
            <person name="Shirato S."/>
            <person name="Slamovits C.H."/>
            <person name="Spencer D.F."/>
            <person name="Suzuki S."/>
            <person name="Worden A.Z."/>
            <person name="Zauner S."/>
            <person name="Barry K."/>
            <person name="Bell C."/>
            <person name="Bharti A.K."/>
            <person name="Crow J.A."/>
            <person name="Grimwood J."/>
            <person name="Kramer R."/>
            <person name="Lindquist E."/>
            <person name="Lucas S."/>
            <person name="Salamov A."/>
            <person name="McFadden G.I."/>
            <person name="Lane C.E."/>
            <person name="Keeling P.J."/>
            <person name="Gray M.W."/>
            <person name="Grigoriev I.V."/>
            <person name="Archibald J.M."/>
        </authorList>
    </citation>
    <scope>NUCLEOTIDE SEQUENCE</scope>
    <source>
        <strain evidence="1 3">CCMP2712</strain>
    </source>
</reference>
<sequence>MQMCFMRSLPLPTLNPCSKQPIGPTLLVAPPLYEPLLVHPVEFLGPVVGRDRSRPWRLSGEGSLEEKREIAKHEENDMDGEQEDTVGMQVLLLSLTSQVLDLKERLVARMKEAGDFEACARSFEQDPLPAQYVTTCKRQALLQMEMYALLLALKGIDGRASISTGCAANSGRQELTQDLADCFLFNLYLPLIKDLTERGGVSRVDAEAASAGKQLAIL</sequence>
<dbReference type="RefSeq" id="XP_005832021.1">
    <property type="nucleotide sequence ID" value="XM_005831964.1"/>
</dbReference>
<dbReference type="PaxDb" id="55529-EKX45041"/>
<proteinExistence type="predicted"/>
<accession>L1J936</accession>